<comment type="catalytic activity">
    <reaction evidence="4">
        <text>[(1-&gt;4)-alpha-D-galacturonosyl methyl ester](n) + n H2O = [(1-&gt;4)-alpha-D-galacturonosyl](n) + n methanol + n H(+)</text>
        <dbReference type="Rhea" id="RHEA:22380"/>
        <dbReference type="Rhea" id="RHEA-COMP:14570"/>
        <dbReference type="Rhea" id="RHEA-COMP:14573"/>
        <dbReference type="ChEBI" id="CHEBI:15377"/>
        <dbReference type="ChEBI" id="CHEBI:15378"/>
        <dbReference type="ChEBI" id="CHEBI:17790"/>
        <dbReference type="ChEBI" id="CHEBI:140522"/>
        <dbReference type="ChEBI" id="CHEBI:140523"/>
        <dbReference type="EC" id="3.1.1.11"/>
    </reaction>
</comment>
<evidence type="ECO:0000313" key="7">
    <source>
        <dbReference type="Proteomes" id="UP001596023"/>
    </source>
</evidence>
<dbReference type="SUPFAM" id="SSF51126">
    <property type="entry name" value="Pectin lyase-like"/>
    <property type="match status" value="1"/>
</dbReference>
<evidence type="ECO:0000256" key="3">
    <source>
        <dbReference type="ARBA" id="ARBA00023085"/>
    </source>
</evidence>
<accession>A0ABV9KS45</accession>
<keyword evidence="3 4" id="KW-0063">Aspartyl esterase</keyword>
<protein>
    <recommendedName>
        <fullName evidence="4">Pectinesterase</fullName>
        <ecNumber evidence="4">3.1.1.11</ecNumber>
    </recommendedName>
</protein>
<feature type="domain" description="Pectinesterase catalytic" evidence="5">
    <location>
        <begin position="129"/>
        <end position="294"/>
    </location>
</feature>
<proteinExistence type="inferred from homology"/>
<dbReference type="EC" id="3.1.1.11" evidence="4"/>
<dbReference type="PANTHER" id="PTHR31321:SF57">
    <property type="entry name" value="PECTINESTERASE 53-RELATED"/>
    <property type="match status" value="1"/>
</dbReference>
<dbReference type="Pfam" id="PF01095">
    <property type="entry name" value="Pectinesterase"/>
    <property type="match status" value="2"/>
</dbReference>
<evidence type="ECO:0000313" key="6">
    <source>
        <dbReference type="EMBL" id="MFC4672939.1"/>
    </source>
</evidence>
<evidence type="ECO:0000259" key="5">
    <source>
        <dbReference type="Pfam" id="PF01095"/>
    </source>
</evidence>
<organism evidence="6 7">
    <name type="scientific">Dysgonomonas termitidis</name>
    <dbReference type="NCBI Taxonomy" id="1516126"/>
    <lineage>
        <taxon>Bacteria</taxon>
        <taxon>Pseudomonadati</taxon>
        <taxon>Bacteroidota</taxon>
        <taxon>Bacteroidia</taxon>
        <taxon>Bacteroidales</taxon>
        <taxon>Dysgonomonadaceae</taxon>
        <taxon>Dysgonomonas</taxon>
    </lineage>
</organism>
<dbReference type="InterPro" id="IPR011050">
    <property type="entry name" value="Pectin_lyase_fold/virulence"/>
</dbReference>
<dbReference type="InterPro" id="IPR012334">
    <property type="entry name" value="Pectin_lyas_fold"/>
</dbReference>
<dbReference type="PANTHER" id="PTHR31321">
    <property type="entry name" value="ACYL-COA THIOESTER HYDROLASE YBHC-RELATED"/>
    <property type="match status" value="1"/>
</dbReference>
<keyword evidence="2 4" id="KW-0378">Hydrolase</keyword>
<evidence type="ECO:0000256" key="2">
    <source>
        <dbReference type="ARBA" id="ARBA00022801"/>
    </source>
</evidence>
<evidence type="ECO:0000256" key="4">
    <source>
        <dbReference type="RuleBase" id="RU000589"/>
    </source>
</evidence>
<keyword evidence="7" id="KW-1185">Reference proteome</keyword>
<dbReference type="PROSITE" id="PS00800">
    <property type="entry name" value="PECTINESTERASE_1"/>
    <property type="match status" value="1"/>
</dbReference>
<sequence length="433" mass="48117">MVKRKLIVIYLFVSMFVYGYAQGNSSPFHAVVAEDGSGDYTSIQKAIDMAPDNSATPWLIFVKNGSYKEQVFIPKTKPNIHLIGQDKDKTIIHHRLNVGGKPDDNTPNEKRGYWEYSVHNPASEMYKCEGAVVRIEGSHFYSENISYINDWGVDFQSGPQALAMNTQADCVAFNNCIFRSFQDTWMTSMKNDANRIYARDCWIEGAVDYFYGGGDALLENCTFYNVRSGSVIVAPSHKTAKYGYVFRDCTIDGSSAAADGKQKLGRPWHNSPRAIYIHTTMRIPVAPEGWANMGAVPALFAEYDSRDQEGNVLDLSLRKTEYEGRGENAPKGSCPASITREEADGYVYENIIHGNDGWNPRAMMDRLPAPENIKFQEGKVTWMAIPEVTGYIVFDGENIVGFTTKTSCVLSGTVTALSICGINRHGSLGLKSQ</sequence>
<dbReference type="Gene3D" id="2.160.20.10">
    <property type="entry name" value="Single-stranded right-handed beta-helix, Pectin lyase-like"/>
    <property type="match status" value="1"/>
</dbReference>
<dbReference type="Proteomes" id="UP001596023">
    <property type="component" value="Unassembled WGS sequence"/>
</dbReference>
<name>A0ABV9KS45_9BACT</name>
<dbReference type="InterPro" id="IPR000070">
    <property type="entry name" value="Pectinesterase_cat"/>
</dbReference>
<gene>
    <name evidence="6" type="ORF">ACFO6W_04465</name>
</gene>
<dbReference type="EMBL" id="JBHSGN010000039">
    <property type="protein sequence ID" value="MFC4672939.1"/>
    <property type="molecule type" value="Genomic_DNA"/>
</dbReference>
<comment type="similarity">
    <text evidence="1">Belongs to the pectinesterase family.</text>
</comment>
<evidence type="ECO:0000256" key="1">
    <source>
        <dbReference type="ARBA" id="ARBA00008891"/>
    </source>
</evidence>
<dbReference type="RefSeq" id="WP_379994164.1">
    <property type="nucleotide sequence ID" value="NZ_JBHSGN010000039.1"/>
</dbReference>
<comment type="caution">
    <text evidence="6">The sequence shown here is derived from an EMBL/GenBank/DDBJ whole genome shotgun (WGS) entry which is preliminary data.</text>
</comment>
<dbReference type="InterPro" id="IPR018040">
    <property type="entry name" value="Pectinesterase_Tyr_AS"/>
</dbReference>
<comment type="pathway">
    <text evidence="4">Glycan metabolism; pectin degradation; 2-dehydro-3-deoxy-D-gluconate from pectin: step 1/5.</text>
</comment>
<feature type="domain" description="Pectinesterase catalytic" evidence="5">
    <location>
        <begin position="30"/>
        <end position="98"/>
    </location>
</feature>
<reference evidence="7" key="1">
    <citation type="journal article" date="2019" name="Int. J. Syst. Evol. Microbiol.">
        <title>The Global Catalogue of Microorganisms (GCM) 10K type strain sequencing project: providing services to taxonomists for standard genome sequencing and annotation.</title>
        <authorList>
            <consortium name="The Broad Institute Genomics Platform"/>
            <consortium name="The Broad Institute Genome Sequencing Center for Infectious Disease"/>
            <person name="Wu L."/>
            <person name="Ma J."/>
        </authorList>
    </citation>
    <scope>NUCLEOTIDE SEQUENCE [LARGE SCALE GENOMIC DNA]</scope>
    <source>
        <strain evidence="7">CCUG 66188</strain>
    </source>
</reference>